<reference evidence="4" key="1">
    <citation type="journal article" date="2019" name="bioRxiv">
        <title>The Genome of the Zebra Mussel, Dreissena polymorpha: A Resource for Invasive Species Research.</title>
        <authorList>
            <person name="McCartney M.A."/>
            <person name="Auch B."/>
            <person name="Kono T."/>
            <person name="Mallez S."/>
            <person name="Zhang Y."/>
            <person name="Obille A."/>
            <person name="Becker A."/>
            <person name="Abrahante J.E."/>
            <person name="Garbe J."/>
            <person name="Badalamenti J.P."/>
            <person name="Herman A."/>
            <person name="Mangelson H."/>
            <person name="Liachko I."/>
            <person name="Sullivan S."/>
            <person name="Sone E.D."/>
            <person name="Koren S."/>
            <person name="Silverstein K.A.T."/>
            <person name="Beckman K.B."/>
            <person name="Gohl D.M."/>
        </authorList>
    </citation>
    <scope>NUCLEOTIDE SEQUENCE</scope>
    <source>
        <strain evidence="4">Duluth1</strain>
        <tissue evidence="4">Whole animal</tissue>
    </source>
</reference>
<accession>A0A9D4RBA8</accession>
<dbReference type="GO" id="GO:0016020">
    <property type="term" value="C:membrane"/>
    <property type="evidence" value="ECO:0007669"/>
    <property type="project" value="InterPro"/>
</dbReference>
<evidence type="ECO:0000313" key="5">
    <source>
        <dbReference type="Proteomes" id="UP000828390"/>
    </source>
</evidence>
<dbReference type="EMBL" id="JAIWYP010000002">
    <property type="protein sequence ID" value="KAH3862066.1"/>
    <property type="molecule type" value="Genomic_DNA"/>
</dbReference>
<evidence type="ECO:0000256" key="1">
    <source>
        <dbReference type="ARBA" id="ARBA00023157"/>
    </source>
</evidence>
<dbReference type="PROSITE" id="PS50287">
    <property type="entry name" value="SRCR_2"/>
    <property type="match status" value="1"/>
</dbReference>
<comment type="caution">
    <text evidence="2">Lacks conserved residue(s) required for the propagation of feature annotation.</text>
</comment>
<proteinExistence type="predicted"/>
<gene>
    <name evidence="4" type="ORF">DPMN_025025</name>
</gene>
<reference evidence="4" key="2">
    <citation type="submission" date="2020-11" db="EMBL/GenBank/DDBJ databases">
        <authorList>
            <person name="McCartney M.A."/>
            <person name="Auch B."/>
            <person name="Kono T."/>
            <person name="Mallez S."/>
            <person name="Becker A."/>
            <person name="Gohl D.M."/>
            <person name="Silverstein K.A.T."/>
            <person name="Koren S."/>
            <person name="Bechman K.B."/>
            <person name="Herman A."/>
            <person name="Abrahante J.E."/>
            <person name="Garbe J."/>
        </authorList>
    </citation>
    <scope>NUCLEOTIDE SEQUENCE</scope>
    <source>
        <strain evidence="4">Duluth1</strain>
        <tissue evidence="4">Whole animal</tissue>
    </source>
</reference>
<dbReference type="AlphaFoldDB" id="A0A9D4RBA8"/>
<evidence type="ECO:0000259" key="3">
    <source>
        <dbReference type="PROSITE" id="PS50287"/>
    </source>
</evidence>
<dbReference type="Gene3D" id="3.10.250.10">
    <property type="entry name" value="SRCR-like domain"/>
    <property type="match status" value="1"/>
</dbReference>
<name>A0A9D4RBA8_DREPO</name>
<dbReference type="SUPFAM" id="SSF56487">
    <property type="entry name" value="SRCR-like"/>
    <property type="match status" value="1"/>
</dbReference>
<evidence type="ECO:0000256" key="2">
    <source>
        <dbReference type="PROSITE-ProRule" id="PRU00196"/>
    </source>
</evidence>
<keyword evidence="5" id="KW-1185">Reference proteome</keyword>
<keyword evidence="1" id="KW-1015">Disulfide bond</keyword>
<organism evidence="4 5">
    <name type="scientific">Dreissena polymorpha</name>
    <name type="common">Zebra mussel</name>
    <name type="synonym">Mytilus polymorpha</name>
    <dbReference type="NCBI Taxonomy" id="45954"/>
    <lineage>
        <taxon>Eukaryota</taxon>
        <taxon>Metazoa</taxon>
        <taxon>Spiralia</taxon>
        <taxon>Lophotrochozoa</taxon>
        <taxon>Mollusca</taxon>
        <taxon>Bivalvia</taxon>
        <taxon>Autobranchia</taxon>
        <taxon>Heteroconchia</taxon>
        <taxon>Euheterodonta</taxon>
        <taxon>Imparidentia</taxon>
        <taxon>Neoheterodontei</taxon>
        <taxon>Myida</taxon>
        <taxon>Dreissenoidea</taxon>
        <taxon>Dreissenidae</taxon>
        <taxon>Dreissena</taxon>
    </lineage>
</organism>
<protein>
    <recommendedName>
        <fullName evidence="3">SRCR domain-containing protein</fullName>
    </recommendedName>
</protein>
<evidence type="ECO:0000313" key="4">
    <source>
        <dbReference type="EMBL" id="KAH3862066.1"/>
    </source>
</evidence>
<sequence length="90" mass="10155">MLLNILSFKALAQGFTDSHYNTTYGNYSKPTTPYQVEKTQARLVGGSSNATGLLQLYYRGEWVTVYAPSSSYFTQNEAKVICNMLGYKHR</sequence>
<dbReference type="InterPro" id="IPR001190">
    <property type="entry name" value="SRCR"/>
</dbReference>
<feature type="domain" description="SRCR" evidence="3">
    <location>
        <begin position="41"/>
        <end position="90"/>
    </location>
</feature>
<comment type="caution">
    <text evidence="4">The sequence shown here is derived from an EMBL/GenBank/DDBJ whole genome shotgun (WGS) entry which is preliminary data.</text>
</comment>
<dbReference type="Proteomes" id="UP000828390">
    <property type="component" value="Unassembled WGS sequence"/>
</dbReference>
<dbReference type="Pfam" id="PF00530">
    <property type="entry name" value="SRCR"/>
    <property type="match status" value="1"/>
</dbReference>
<dbReference type="InterPro" id="IPR036772">
    <property type="entry name" value="SRCR-like_dom_sf"/>
</dbReference>